<dbReference type="PROSITE" id="PS00086">
    <property type="entry name" value="CYTOCHROME_P450"/>
    <property type="match status" value="1"/>
</dbReference>
<dbReference type="PANTHER" id="PTHR47955:SF8">
    <property type="entry name" value="CYTOCHROME P450 71D11-LIKE"/>
    <property type="match status" value="1"/>
</dbReference>
<dbReference type="SUPFAM" id="SSF48264">
    <property type="entry name" value="Cytochrome P450"/>
    <property type="match status" value="1"/>
</dbReference>
<dbReference type="PRINTS" id="PR00463">
    <property type="entry name" value="EP450I"/>
</dbReference>
<comment type="similarity">
    <text evidence="4 13">Belongs to the cytochrome P450 family.</text>
</comment>
<organism evidence="15">
    <name type="scientific">Solanum pimpinellifolium</name>
    <name type="common">Currant tomato</name>
    <name type="synonym">Lycopersicon pimpinellifolium</name>
    <dbReference type="NCBI Taxonomy" id="4084"/>
    <lineage>
        <taxon>Eukaryota</taxon>
        <taxon>Viridiplantae</taxon>
        <taxon>Streptophyta</taxon>
        <taxon>Embryophyta</taxon>
        <taxon>Tracheophyta</taxon>
        <taxon>Spermatophyta</taxon>
        <taxon>Magnoliopsida</taxon>
        <taxon>eudicotyledons</taxon>
        <taxon>Gunneridae</taxon>
        <taxon>Pentapetalae</taxon>
        <taxon>asterids</taxon>
        <taxon>lamiids</taxon>
        <taxon>Solanales</taxon>
        <taxon>Solanaceae</taxon>
        <taxon>Solanoideae</taxon>
        <taxon>Solaneae</taxon>
        <taxon>Solanum</taxon>
        <taxon>Solanum subgen. Lycopersicon</taxon>
    </lineage>
</organism>
<dbReference type="EMBL" id="KC807996">
    <property type="protein sequence ID" value="AGK82817.1"/>
    <property type="molecule type" value="Genomic_DNA"/>
</dbReference>
<reference evidence="15" key="1">
    <citation type="journal article" date="2013" name="Plant Cell">
        <title>Evolution of a complex locus for terpene biosynthesis in Solanum.</title>
        <authorList>
            <person name="Matsuba Y."/>
            <person name="Nguyen T.T."/>
            <person name="Wiegert K."/>
            <person name="Falara V."/>
            <person name="Gonzales-Vigil E."/>
            <person name="Leong B."/>
            <person name="Schafer P."/>
            <person name="Kudrna D."/>
            <person name="Wing R.A."/>
            <person name="Bolger A.M."/>
            <person name="Usadel B."/>
            <person name="Tissier A."/>
            <person name="Fernie A.R."/>
            <person name="Barry C.S."/>
            <person name="Pichersky E."/>
        </authorList>
    </citation>
    <scope>NUCLEOTIDE SEQUENCE</scope>
    <source>
        <strain evidence="15">LA1589</strain>
    </source>
</reference>
<keyword evidence="5 12" id="KW-0349">Heme</keyword>
<dbReference type="InterPro" id="IPR002401">
    <property type="entry name" value="Cyt_P450_E_grp-I"/>
</dbReference>
<dbReference type="InterPro" id="IPR017972">
    <property type="entry name" value="Cyt_P450_CS"/>
</dbReference>
<dbReference type="GO" id="GO:0004497">
    <property type="term" value="F:monooxygenase activity"/>
    <property type="evidence" value="ECO:0007669"/>
    <property type="project" value="UniProtKB-KW"/>
</dbReference>
<evidence type="ECO:0000256" key="6">
    <source>
        <dbReference type="ARBA" id="ARBA00022692"/>
    </source>
</evidence>
<evidence type="ECO:0000256" key="8">
    <source>
        <dbReference type="ARBA" id="ARBA00022989"/>
    </source>
</evidence>
<evidence type="ECO:0000256" key="1">
    <source>
        <dbReference type="ARBA" id="ARBA00001971"/>
    </source>
</evidence>
<proteinExistence type="inferred from homology"/>
<comment type="pathway">
    <text evidence="3">Alkaloid biosynthesis.</text>
</comment>
<name>R9R6S7_SOLPI</name>
<dbReference type="Gene3D" id="1.10.630.10">
    <property type="entry name" value="Cytochrome P450"/>
    <property type="match status" value="1"/>
</dbReference>
<sequence length="513" mass="58631">MEVSSFIFTFFLIFLPLLLAIVKNHKKSKKLPPGPWKLPIIGNLHQLDISRPYITLKELSKKHGPLMHLKLGERSTIVISSYKILKELMKTSDTILSHRPELLVSETVAYNGRDIAFAPYGDYWKQMRKICTSEILSTRRIHSNYPLMEEEISRLVKNIKESSSKGTLINVYECLNSLSCAIICRATVGTTCNDSDSLISTIRKITPLVGLFNISDLFPSLKFLNRYITGSNQKLLKVHHELCDRLLEEIVHEHEESIRKNNVDEEDLLHLLLRLREKESHNFQVPITRDNVKAIILDMFIGGTDTTSILVEWAMAELLKNPNMMKKAQVEVREVLKGKKKVDHIDVQNLKYLKLIVKETLRLHPPGPLAIPRESIEEIAINGYVIPNKTIALMNLYAMGRDPEYWHDPEKFMPDRFNNYVDNDVKMIKGSSNVPMEFLAFGFGKRVCPGMLFATASSELTLARLLYHFDWTLPNGMNPQDLDMTEGFGAAATMKNNLYLVATPTRFSLSQFI</sequence>
<keyword evidence="11 14" id="KW-0472">Membrane</keyword>
<dbReference type="CDD" id="cd11072">
    <property type="entry name" value="CYP71-like"/>
    <property type="match status" value="1"/>
</dbReference>
<keyword evidence="6 14" id="KW-0812">Transmembrane</keyword>
<keyword evidence="10 12" id="KW-0408">Iron</keyword>
<accession>R9R6S7</accession>
<evidence type="ECO:0000256" key="2">
    <source>
        <dbReference type="ARBA" id="ARBA00004167"/>
    </source>
</evidence>
<evidence type="ECO:0000256" key="5">
    <source>
        <dbReference type="ARBA" id="ARBA00022617"/>
    </source>
</evidence>
<evidence type="ECO:0000256" key="14">
    <source>
        <dbReference type="SAM" id="Phobius"/>
    </source>
</evidence>
<dbReference type="GO" id="GO:0016020">
    <property type="term" value="C:membrane"/>
    <property type="evidence" value="ECO:0007669"/>
    <property type="project" value="UniProtKB-SubCell"/>
</dbReference>
<feature type="binding site" description="axial binding residue" evidence="12">
    <location>
        <position position="448"/>
    </location>
    <ligand>
        <name>heme</name>
        <dbReference type="ChEBI" id="CHEBI:30413"/>
    </ligand>
    <ligandPart>
        <name>Fe</name>
        <dbReference type="ChEBI" id="CHEBI:18248"/>
    </ligandPart>
</feature>
<keyword evidence="9 13" id="KW-0560">Oxidoreductase</keyword>
<keyword evidence="7 12" id="KW-0479">Metal-binding</keyword>
<dbReference type="GO" id="GO:0020037">
    <property type="term" value="F:heme binding"/>
    <property type="evidence" value="ECO:0007669"/>
    <property type="project" value="InterPro"/>
</dbReference>
<dbReference type="PRINTS" id="PR00385">
    <property type="entry name" value="P450"/>
</dbReference>
<evidence type="ECO:0000256" key="12">
    <source>
        <dbReference type="PIRSR" id="PIRSR602401-1"/>
    </source>
</evidence>
<dbReference type="PANTHER" id="PTHR47955">
    <property type="entry name" value="CYTOCHROME P450 FAMILY 71 PROTEIN"/>
    <property type="match status" value="1"/>
</dbReference>
<dbReference type="FunFam" id="1.10.630.10:FF:000097">
    <property type="entry name" value="Cytochrome P-450 19"/>
    <property type="match status" value="1"/>
</dbReference>
<dbReference type="InterPro" id="IPR036396">
    <property type="entry name" value="Cyt_P450_sf"/>
</dbReference>
<evidence type="ECO:0000256" key="9">
    <source>
        <dbReference type="ARBA" id="ARBA00023002"/>
    </source>
</evidence>
<comment type="subcellular location">
    <subcellularLocation>
        <location evidence="2">Membrane</location>
        <topology evidence="2">Single-pass membrane protein</topology>
    </subcellularLocation>
</comment>
<evidence type="ECO:0000313" key="15">
    <source>
        <dbReference type="EMBL" id="AGK82817.1"/>
    </source>
</evidence>
<evidence type="ECO:0000256" key="10">
    <source>
        <dbReference type="ARBA" id="ARBA00023004"/>
    </source>
</evidence>
<dbReference type="GO" id="GO:0016705">
    <property type="term" value="F:oxidoreductase activity, acting on paired donors, with incorporation or reduction of molecular oxygen"/>
    <property type="evidence" value="ECO:0007669"/>
    <property type="project" value="InterPro"/>
</dbReference>
<dbReference type="GO" id="GO:0005506">
    <property type="term" value="F:iron ion binding"/>
    <property type="evidence" value="ECO:0007669"/>
    <property type="project" value="InterPro"/>
</dbReference>
<feature type="transmembrane region" description="Helical" evidence="14">
    <location>
        <begin position="6"/>
        <end position="22"/>
    </location>
</feature>
<evidence type="ECO:0000256" key="13">
    <source>
        <dbReference type="RuleBase" id="RU000461"/>
    </source>
</evidence>
<evidence type="ECO:0000256" key="3">
    <source>
        <dbReference type="ARBA" id="ARBA00004913"/>
    </source>
</evidence>
<protein>
    <submittedName>
        <fullName evidence="15">Cytochrome P450-1</fullName>
    </submittedName>
</protein>
<evidence type="ECO:0000256" key="7">
    <source>
        <dbReference type="ARBA" id="ARBA00022723"/>
    </source>
</evidence>
<keyword evidence="8 14" id="KW-1133">Transmembrane helix</keyword>
<keyword evidence="13" id="KW-0503">Monooxygenase</keyword>
<dbReference type="AlphaFoldDB" id="R9R6S7"/>
<evidence type="ECO:0000256" key="11">
    <source>
        <dbReference type="ARBA" id="ARBA00023136"/>
    </source>
</evidence>
<evidence type="ECO:0000256" key="4">
    <source>
        <dbReference type="ARBA" id="ARBA00010617"/>
    </source>
</evidence>
<dbReference type="InterPro" id="IPR001128">
    <property type="entry name" value="Cyt_P450"/>
</dbReference>
<dbReference type="Pfam" id="PF00067">
    <property type="entry name" value="p450"/>
    <property type="match status" value="1"/>
</dbReference>
<comment type="cofactor">
    <cofactor evidence="1 12">
        <name>heme</name>
        <dbReference type="ChEBI" id="CHEBI:30413"/>
    </cofactor>
</comment>